<dbReference type="PANTHER" id="PTHR43741">
    <property type="entry name" value="FMN-DEPENDENT NADH-AZOREDUCTASE 1"/>
    <property type="match status" value="1"/>
</dbReference>
<dbReference type="RefSeq" id="WP_042477505.1">
    <property type="nucleotide sequence ID" value="NZ_BAYX01000029.1"/>
</dbReference>
<dbReference type="InterPro" id="IPR023048">
    <property type="entry name" value="NADH:quinone_OxRdtase_FMN_depd"/>
</dbReference>
<comment type="cofactor">
    <cofactor evidence="6">
        <name>FMN</name>
        <dbReference type="ChEBI" id="CHEBI:58210"/>
    </cofactor>
    <text evidence="6">Binds 1 FMN per subunit.</text>
</comment>
<feature type="binding site" evidence="6">
    <location>
        <begin position="15"/>
        <end position="17"/>
    </location>
    <ligand>
        <name>FMN</name>
        <dbReference type="ChEBI" id="CHEBI:58210"/>
    </ligand>
</feature>
<evidence type="ECO:0000256" key="1">
    <source>
        <dbReference type="ARBA" id="ARBA00022630"/>
    </source>
</evidence>
<dbReference type="InterPro" id="IPR050104">
    <property type="entry name" value="FMN-dep_NADH:Q_OxRdtase_AzoR1"/>
</dbReference>
<protein>
    <recommendedName>
        <fullName evidence="6">FMN dependent NADH:quinone oxidoreductase</fullName>
        <ecNumber evidence="6">1.6.5.-</ecNumber>
    </recommendedName>
    <alternativeName>
        <fullName evidence="6">Azo-dye reductase</fullName>
    </alternativeName>
    <alternativeName>
        <fullName evidence="6">FMN-dependent NADH-azo compound oxidoreductase</fullName>
    </alternativeName>
    <alternativeName>
        <fullName evidence="6">FMN-dependent NADH-azoreductase</fullName>
        <ecNumber evidence="6">1.7.1.17</ecNumber>
    </alternativeName>
</protein>
<evidence type="ECO:0000256" key="2">
    <source>
        <dbReference type="ARBA" id="ARBA00022643"/>
    </source>
</evidence>
<comment type="caution">
    <text evidence="8">The sequence shown here is derived from an EMBL/GenBank/DDBJ whole genome shotgun (WGS) entry which is preliminary data.</text>
</comment>
<comment type="function">
    <text evidence="6">Also exhibits azoreductase activity. Catalyzes the reductive cleavage of the azo bond in aromatic azo compounds to the corresponding amines.</text>
</comment>
<dbReference type="PANTHER" id="PTHR43741:SF4">
    <property type="entry name" value="FMN-DEPENDENT NADH:QUINONE OXIDOREDUCTASE"/>
    <property type="match status" value="1"/>
</dbReference>
<comment type="function">
    <text evidence="6">Quinone reductase that provides resistance to thiol-specific stress caused by electrophilic quinones.</text>
</comment>
<dbReference type="EC" id="1.7.1.17" evidence="6"/>
<dbReference type="InterPro" id="IPR003680">
    <property type="entry name" value="Flavodoxin_fold"/>
</dbReference>
<evidence type="ECO:0000313" key="9">
    <source>
        <dbReference type="Proteomes" id="UP000026941"/>
    </source>
</evidence>
<dbReference type="InterPro" id="IPR029039">
    <property type="entry name" value="Flavoprotein-like_sf"/>
</dbReference>
<feature type="domain" description="Flavodoxin-like fold" evidence="7">
    <location>
        <begin position="1"/>
        <end position="188"/>
    </location>
</feature>
<reference evidence="8 9" key="1">
    <citation type="submission" date="2014-05" db="EMBL/GenBank/DDBJ databases">
        <title>Whole genome shotgun sequence of Rhizobium rhizogenes NBRC 13257.</title>
        <authorList>
            <person name="Katano-Makiyama Y."/>
            <person name="Hosoyama A."/>
            <person name="Hashimoto M."/>
            <person name="Hosoyama Y."/>
            <person name="Noguchi M."/>
            <person name="Tsuchikane K."/>
            <person name="Kimura A."/>
            <person name="Ohji S."/>
            <person name="Ichikawa N."/>
            <person name="Yamazoe A."/>
            <person name="Fujita N."/>
        </authorList>
    </citation>
    <scope>NUCLEOTIDE SEQUENCE [LARGE SCALE GENOMIC DNA]</scope>
    <source>
        <strain evidence="8 9">NBRC 13257</strain>
    </source>
</reference>
<organism evidence="8 9">
    <name type="scientific">Rhizobium rhizogenes NBRC 13257</name>
    <dbReference type="NCBI Taxonomy" id="1220581"/>
    <lineage>
        <taxon>Bacteria</taxon>
        <taxon>Pseudomonadati</taxon>
        <taxon>Pseudomonadota</taxon>
        <taxon>Alphaproteobacteria</taxon>
        <taxon>Hyphomicrobiales</taxon>
        <taxon>Rhizobiaceae</taxon>
        <taxon>Rhizobium/Agrobacterium group</taxon>
        <taxon>Rhizobium</taxon>
    </lineage>
</organism>
<comment type="similarity">
    <text evidence="6">Belongs to the azoreductase type 1 family.</text>
</comment>
<keyword evidence="1 6" id="KW-0285">Flavoprotein</keyword>
<dbReference type="GO" id="GO:0016652">
    <property type="term" value="F:oxidoreductase activity, acting on NAD(P)H as acceptor"/>
    <property type="evidence" value="ECO:0007669"/>
    <property type="project" value="UniProtKB-UniRule"/>
</dbReference>
<evidence type="ECO:0000256" key="4">
    <source>
        <dbReference type="ARBA" id="ARBA00023027"/>
    </source>
</evidence>
<evidence type="ECO:0000313" key="8">
    <source>
        <dbReference type="EMBL" id="GAJ96984.1"/>
    </source>
</evidence>
<keyword evidence="4 6" id="KW-0520">NAD</keyword>
<dbReference type="GO" id="GO:0016655">
    <property type="term" value="F:oxidoreductase activity, acting on NAD(P)H, quinone or similar compound as acceptor"/>
    <property type="evidence" value="ECO:0007669"/>
    <property type="project" value="InterPro"/>
</dbReference>
<name>A0AA87U8A1_RHIRH</name>
<evidence type="ECO:0000256" key="6">
    <source>
        <dbReference type="HAMAP-Rule" id="MF_01216"/>
    </source>
</evidence>
<comment type="catalytic activity">
    <reaction evidence="5">
        <text>N,N-dimethyl-1,4-phenylenediamine + anthranilate + 2 NAD(+) = 2-(4-dimethylaminophenyl)diazenylbenzoate + 2 NADH + 2 H(+)</text>
        <dbReference type="Rhea" id="RHEA:55872"/>
        <dbReference type="ChEBI" id="CHEBI:15378"/>
        <dbReference type="ChEBI" id="CHEBI:15783"/>
        <dbReference type="ChEBI" id="CHEBI:16567"/>
        <dbReference type="ChEBI" id="CHEBI:57540"/>
        <dbReference type="ChEBI" id="CHEBI:57945"/>
        <dbReference type="ChEBI" id="CHEBI:71579"/>
        <dbReference type="EC" id="1.7.1.17"/>
    </reaction>
    <physiologicalReaction direction="right-to-left" evidence="5">
        <dbReference type="Rhea" id="RHEA:55874"/>
    </physiologicalReaction>
</comment>
<dbReference type="EMBL" id="BAYX01000029">
    <property type="protein sequence ID" value="GAJ96984.1"/>
    <property type="molecule type" value="Genomic_DNA"/>
</dbReference>
<accession>A0AA87U8A1</accession>
<dbReference type="Gene3D" id="3.40.50.360">
    <property type="match status" value="1"/>
</dbReference>
<dbReference type="SUPFAM" id="SSF52218">
    <property type="entry name" value="Flavoproteins"/>
    <property type="match status" value="1"/>
</dbReference>
<gene>
    <name evidence="6 8" type="primary">azoR</name>
    <name evidence="8" type="ORF">RRH01S_29_00110</name>
</gene>
<keyword evidence="3 6" id="KW-0560">Oxidoreductase</keyword>
<dbReference type="AlphaFoldDB" id="A0AA87U8A1"/>
<evidence type="ECO:0000256" key="3">
    <source>
        <dbReference type="ARBA" id="ARBA00023002"/>
    </source>
</evidence>
<dbReference type="HAMAP" id="MF_01216">
    <property type="entry name" value="Azoreductase_type1"/>
    <property type="match status" value="1"/>
</dbReference>
<dbReference type="Pfam" id="PF02525">
    <property type="entry name" value="Flavodoxin_2"/>
    <property type="match status" value="1"/>
</dbReference>
<dbReference type="Proteomes" id="UP000026941">
    <property type="component" value="Unassembled WGS sequence"/>
</dbReference>
<dbReference type="EC" id="1.6.5.-" evidence="6"/>
<comment type="caution">
    <text evidence="6">Lacks conserved residue(s) required for the propagation of feature annotation.</text>
</comment>
<feature type="binding site" evidence="6">
    <location>
        <position position="9"/>
    </location>
    <ligand>
        <name>FMN</name>
        <dbReference type="ChEBI" id="CHEBI:58210"/>
    </ligand>
</feature>
<dbReference type="GO" id="GO:0010181">
    <property type="term" value="F:FMN binding"/>
    <property type="evidence" value="ECO:0007669"/>
    <property type="project" value="UniProtKB-UniRule"/>
</dbReference>
<keyword evidence="2 6" id="KW-0288">FMN</keyword>
<proteinExistence type="inferred from homology"/>
<comment type="catalytic activity">
    <reaction evidence="6">
        <text>2 a quinone + NADH + H(+) = 2 a 1,4-benzosemiquinone + NAD(+)</text>
        <dbReference type="Rhea" id="RHEA:65952"/>
        <dbReference type="ChEBI" id="CHEBI:15378"/>
        <dbReference type="ChEBI" id="CHEBI:57540"/>
        <dbReference type="ChEBI" id="CHEBI:57945"/>
        <dbReference type="ChEBI" id="CHEBI:132124"/>
        <dbReference type="ChEBI" id="CHEBI:134225"/>
    </reaction>
</comment>
<evidence type="ECO:0000259" key="7">
    <source>
        <dbReference type="Pfam" id="PF02525"/>
    </source>
</evidence>
<comment type="subunit">
    <text evidence="6">Homodimer.</text>
</comment>
<dbReference type="GO" id="GO:0009055">
    <property type="term" value="F:electron transfer activity"/>
    <property type="evidence" value="ECO:0007669"/>
    <property type="project" value="UniProtKB-UniRule"/>
</dbReference>
<evidence type="ECO:0000256" key="5">
    <source>
        <dbReference type="ARBA" id="ARBA00048542"/>
    </source>
</evidence>
<sequence length="192" mass="20208">MNILHIDSSITGENSISRQLSASTISNILKVHPDAHVVYRDLVAAPLDHYRITDKPGNSTAGAAFSAAILTEFLAADTIVIGAPLYNFTVSSQLKAWIDRIVINDATFKLGPEGSAGLVGEKRVILLVSRGAVYQPGTSWAPHEHAETFLRAIFGFIGIEPDVIVAEGAAYGPESRAAGIKSAEAAIASIAA</sequence>